<feature type="compositionally biased region" description="Low complexity" evidence="1">
    <location>
        <begin position="160"/>
        <end position="169"/>
    </location>
</feature>
<proteinExistence type="predicted"/>
<gene>
    <name evidence="2" type="ORF">JOC86_001855</name>
</gene>
<accession>A0ABS2NBU8</accession>
<name>A0ABS2NBU8_9BACI</name>
<dbReference type="EMBL" id="JAFBDZ010000002">
    <property type="protein sequence ID" value="MBM7585313.1"/>
    <property type="molecule type" value="Genomic_DNA"/>
</dbReference>
<evidence type="ECO:0000313" key="2">
    <source>
        <dbReference type="EMBL" id="MBM7585313.1"/>
    </source>
</evidence>
<evidence type="ECO:0000256" key="1">
    <source>
        <dbReference type="SAM" id="MobiDB-lite"/>
    </source>
</evidence>
<keyword evidence="3" id="KW-1185">Reference proteome</keyword>
<feature type="region of interest" description="Disordered" evidence="1">
    <location>
        <begin position="143"/>
        <end position="169"/>
    </location>
</feature>
<dbReference type="RefSeq" id="WP_205170956.1">
    <property type="nucleotide sequence ID" value="NZ_JAFBDZ010000002.1"/>
</dbReference>
<reference evidence="2 3" key="1">
    <citation type="submission" date="2021-01" db="EMBL/GenBank/DDBJ databases">
        <title>Genomic Encyclopedia of Type Strains, Phase IV (KMG-IV): sequencing the most valuable type-strain genomes for metagenomic binning, comparative biology and taxonomic classification.</title>
        <authorList>
            <person name="Goeker M."/>
        </authorList>
    </citation>
    <scope>NUCLEOTIDE SEQUENCE [LARGE SCALE GENOMIC DNA]</scope>
    <source>
        <strain evidence="2 3">DSM 24834</strain>
    </source>
</reference>
<organism evidence="2 3">
    <name type="scientific">Rossellomorea pakistanensis</name>
    <dbReference type="NCBI Taxonomy" id="992288"/>
    <lineage>
        <taxon>Bacteria</taxon>
        <taxon>Bacillati</taxon>
        <taxon>Bacillota</taxon>
        <taxon>Bacilli</taxon>
        <taxon>Bacillales</taxon>
        <taxon>Bacillaceae</taxon>
        <taxon>Rossellomorea</taxon>
    </lineage>
</organism>
<comment type="caution">
    <text evidence="2">The sequence shown here is derived from an EMBL/GenBank/DDBJ whole genome shotgun (WGS) entry which is preliminary data.</text>
</comment>
<dbReference type="Proteomes" id="UP001646157">
    <property type="component" value="Unassembled WGS sequence"/>
</dbReference>
<sequence>MKNISLVFEKTNEISEYSAIQRTPLLVFQGELEGNEMHVNSMADFGISLQTLMLSDWMLRISGYPKLFAIPLTPNKVIPFTLVYKKIYKEKLLMYYQSESHGLDIVSNLSLNSEMTTKIKERILSHFIVKPYVNQSKFISIKPKPNRKLPKPNDTKKRTTNNNKNNKDK</sequence>
<evidence type="ECO:0000313" key="3">
    <source>
        <dbReference type="Proteomes" id="UP001646157"/>
    </source>
</evidence>
<protein>
    <submittedName>
        <fullName evidence="2">Uncharacterized protein</fullName>
    </submittedName>
</protein>